<dbReference type="AlphaFoldDB" id="A0A1H8KVM9"/>
<evidence type="ECO:0000259" key="7">
    <source>
        <dbReference type="PROSITE" id="PS50109"/>
    </source>
</evidence>
<dbReference type="FunFam" id="3.30.565.10:FF:000006">
    <property type="entry name" value="Sensor histidine kinase WalK"/>
    <property type="match status" value="1"/>
</dbReference>
<evidence type="ECO:0000256" key="4">
    <source>
        <dbReference type="ARBA" id="ARBA00022679"/>
    </source>
</evidence>
<dbReference type="STRING" id="551995.SAMN05192574_104784"/>
<name>A0A1H8KVM9_9SPHI</name>
<dbReference type="InterPro" id="IPR003594">
    <property type="entry name" value="HATPase_dom"/>
</dbReference>
<keyword evidence="6" id="KW-0902">Two-component regulatory system</keyword>
<gene>
    <name evidence="8" type="ORF">SAMN05192574_104784</name>
</gene>
<evidence type="ECO:0000313" key="8">
    <source>
        <dbReference type="EMBL" id="SEN96468.1"/>
    </source>
</evidence>
<proteinExistence type="predicted"/>
<dbReference type="EC" id="2.7.13.3" evidence="2"/>
<evidence type="ECO:0000256" key="1">
    <source>
        <dbReference type="ARBA" id="ARBA00000085"/>
    </source>
</evidence>
<dbReference type="InterPro" id="IPR004358">
    <property type="entry name" value="Sig_transdc_His_kin-like_C"/>
</dbReference>
<evidence type="ECO:0000256" key="3">
    <source>
        <dbReference type="ARBA" id="ARBA00022553"/>
    </source>
</evidence>
<dbReference type="InterPro" id="IPR005467">
    <property type="entry name" value="His_kinase_dom"/>
</dbReference>
<dbReference type="PANTHER" id="PTHR45453">
    <property type="entry name" value="PHOSPHATE REGULON SENSOR PROTEIN PHOR"/>
    <property type="match status" value="1"/>
</dbReference>
<comment type="catalytic activity">
    <reaction evidence="1">
        <text>ATP + protein L-histidine = ADP + protein N-phospho-L-histidine.</text>
        <dbReference type="EC" id="2.7.13.3"/>
    </reaction>
</comment>
<dbReference type="GO" id="GO:0016036">
    <property type="term" value="P:cellular response to phosphate starvation"/>
    <property type="evidence" value="ECO:0007669"/>
    <property type="project" value="TreeGrafter"/>
</dbReference>
<dbReference type="GO" id="GO:0004721">
    <property type="term" value="F:phosphoprotein phosphatase activity"/>
    <property type="evidence" value="ECO:0007669"/>
    <property type="project" value="TreeGrafter"/>
</dbReference>
<dbReference type="PRINTS" id="PR00344">
    <property type="entry name" value="BCTRLSENSOR"/>
</dbReference>
<dbReference type="InterPro" id="IPR036890">
    <property type="entry name" value="HATPase_C_sf"/>
</dbReference>
<accession>A0A1H8KVM9</accession>
<evidence type="ECO:0000256" key="6">
    <source>
        <dbReference type="ARBA" id="ARBA00023012"/>
    </source>
</evidence>
<feature type="domain" description="Histidine kinase" evidence="7">
    <location>
        <begin position="1"/>
        <end position="182"/>
    </location>
</feature>
<evidence type="ECO:0000256" key="2">
    <source>
        <dbReference type="ARBA" id="ARBA00012438"/>
    </source>
</evidence>
<dbReference type="GO" id="GO:0000155">
    <property type="term" value="F:phosphorelay sensor kinase activity"/>
    <property type="evidence" value="ECO:0007669"/>
    <property type="project" value="TreeGrafter"/>
</dbReference>
<dbReference type="GO" id="GO:0005886">
    <property type="term" value="C:plasma membrane"/>
    <property type="evidence" value="ECO:0007669"/>
    <property type="project" value="TreeGrafter"/>
</dbReference>
<dbReference type="Pfam" id="PF02518">
    <property type="entry name" value="HATPase_c"/>
    <property type="match status" value="1"/>
</dbReference>
<sequence length="185" mass="20878">MQKGALQIKRMTNMINGFLNISRLESGKIHIDKQEFDLCELILEAIEETQLIFGSHEIHFDGCPLIRLNADRDKIESVISNFISNAIKYSPKAKDVYVMCKTEDQKVVVSVKDEGMGIEPGDLERIFDRYYRVESNHTRHISGFGIGLYLSSEIIERHGGKVWAESQSGIGSVFHFSLPLDTGDA</sequence>
<protein>
    <recommendedName>
        <fullName evidence="2">histidine kinase</fullName>
        <ecNumber evidence="2">2.7.13.3</ecNumber>
    </recommendedName>
</protein>
<dbReference type="PANTHER" id="PTHR45453:SF1">
    <property type="entry name" value="PHOSPHATE REGULON SENSOR PROTEIN PHOR"/>
    <property type="match status" value="1"/>
</dbReference>
<dbReference type="EMBL" id="FOCL01000004">
    <property type="protein sequence ID" value="SEN96468.1"/>
    <property type="molecule type" value="Genomic_DNA"/>
</dbReference>
<evidence type="ECO:0000313" key="9">
    <source>
        <dbReference type="Proteomes" id="UP000198942"/>
    </source>
</evidence>
<dbReference type="Proteomes" id="UP000198942">
    <property type="component" value="Unassembled WGS sequence"/>
</dbReference>
<dbReference type="Gene3D" id="3.30.565.10">
    <property type="entry name" value="Histidine kinase-like ATPase, C-terminal domain"/>
    <property type="match status" value="1"/>
</dbReference>
<reference evidence="9" key="1">
    <citation type="submission" date="2016-10" db="EMBL/GenBank/DDBJ databases">
        <authorList>
            <person name="Varghese N."/>
            <person name="Submissions S."/>
        </authorList>
    </citation>
    <scope>NUCLEOTIDE SEQUENCE [LARGE SCALE GENOMIC DNA]</scope>
    <source>
        <strain evidence="9">Gh-48</strain>
    </source>
</reference>
<organism evidence="8 9">
    <name type="scientific">Mucilaginibacter gossypiicola</name>
    <dbReference type="NCBI Taxonomy" id="551995"/>
    <lineage>
        <taxon>Bacteria</taxon>
        <taxon>Pseudomonadati</taxon>
        <taxon>Bacteroidota</taxon>
        <taxon>Sphingobacteriia</taxon>
        <taxon>Sphingobacteriales</taxon>
        <taxon>Sphingobacteriaceae</taxon>
        <taxon>Mucilaginibacter</taxon>
    </lineage>
</organism>
<keyword evidence="9" id="KW-1185">Reference proteome</keyword>
<dbReference type="SUPFAM" id="SSF55874">
    <property type="entry name" value="ATPase domain of HSP90 chaperone/DNA topoisomerase II/histidine kinase"/>
    <property type="match status" value="1"/>
</dbReference>
<keyword evidence="5 8" id="KW-0418">Kinase</keyword>
<dbReference type="InterPro" id="IPR050351">
    <property type="entry name" value="BphY/WalK/GraS-like"/>
</dbReference>
<keyword evidence="4" id="KW-0808">Transferase</keyword>
<keyword evidence="3" id="KW-0597">Phosphoprotein</keyword>
<evidence type="ECO:0000256" key="5">
    <source>
        <dbReference type="ARBA" id="ARBA00022777"/>
    </source>
</evidence>
<dbReference type="PROSITE" id="PS50109">
    <property type="entry name" value="HIS_KIN"/>
    <property type="match status" value="1"/>
</dbReference>
<dbReference type="SMART" id="SM00387">
    <property type="entry name" value="HATPase_c"/>
    <property type="match status" value="1"/>
</dbReference>